<evidence type="ECO:0000313" key="9">
    <source>
        <dbReference type="Proteomes" id="UP001595904"/>
    </source>
</evidence>
<evidence type="ECO:0000256" key="6">
    <source>
        <dbReference type="ARBA" id="ARBA00023315"/>
    </source>
</evidence>
<evidence type="ECO:0000313" key="8">
    <source>
        <dbReference type="EMBL" id="MFC4310594.1"/>
    </source>
</evidence>
<dbReference type="CDD" id="cd07984">
    <property type="entry name" value="LPLAT_LABLAT-like"/>
    <property type="match status" value="1"/>
</dbReference>
<evidence type="ECO:0000256" key="5">
    <source>
        <dbReference type="ARBA" id="ARBA00023136"/>
    </source>
</evidence>
<proteinExistence type="predicted"/>
<reference evidence="9" key="1">
    <citation type="journal article" date="2019" name="Int. J. Syst. Evol. Microbiol.">
        <title>The Global Catalogue of Microorganisms (GCM) 10K type strain sequencing project: providing services to taxonomists for standard genome sequencing and annotation.</title>
        <authorList>
            <consortium name="The Broad Institute Genomics Platform"/>
            <consortium name="The Broad Institute Genome Sequencing Center for Infectious Disease"/>
            <person name="Wu L."/>
            <person name="Ma J."/>
        </authorList>
    </citation>
    <scope>NUCLEOTIDE SEQUENCE [LARGE SCALE GENOMIC DNA]</scope>
    <source>
        <strain evidence="9">CGMCC 1.10759</strain>
    </source>
</reference>
<comment type="subcellular location">
    <subcellularLocation>
        <location evidence="1">Cell inner membrane</location>
    </subcellularLocation>
</comment>
<keyword evidence="4" id="KW-0808">Transferase</keyword>
<dbReference type="GO" id="GO:0016746">
    <property type="term" value="F:acyltransferase activity"/>
    <property type="evidence" value="ECO:0007669"/>
    <property type="project" value="UniProtKB-KW"/>
</dbReference>
<organism evidence="8 9">
    <name type="scientific">Steroidobacter flavus</name>
    <dbReference type="NCBI Taxonomy" id="1842136"/>
    <lineage>
        <taxon>Bacteria</taxon>
        <taxon>Pseudomonadati</taxon>
        <taxon>Pseudomonadota</taxon>
        <taxon>Gammaproteobacteria</taxon>
        <taxon>Steroidobacterales</taxon>
        <taxon>Steroidobacteraceae</taxon>
        <taxon>Steroidobacter</taxon>
    </lineage>
</organism>
<evidence type="ECO:0000256" key="1">
    <source>
        <dbReference type="ARBA" id="ARBA00004533"/>
    </source>
</evidence>
<dbReference type="Pfam" id="PF03279">
    <property type="entry name" value="Lip_A_acyltrans"/>
    <property type="match status" value="1"/>
</dbReference>
<evidence type="ECO:0000256" key="4">
    <source>
        <dbReference type="ARBA" id="ARBA00022679"/>
    </source>
</evidence>
<dbReference type="PANTHER" id="PTHR30606:SF9">
    <property type="entry name" value="LIPID A BIOSYNTHESIS LAUROYLTRANSFERASE"/>
    <property type="match status" value="1"/>
</dbReference>
<dbReference type="PANTHER" id="PTHR30606">
    <property type="entry name" value="LIPID A BIOSYNTHESIS LAUROYL ACYLTRANSFERASE"/>
    <property type="match status" value="1"/>
</dbReference>
<gene>
    <name evidence="8" type="ORF">ACFPN2_15995</name>
</gene>
<keyword evidence="6 8" id="KW-0012">Acyltransferase</keyword>
<evidence type="ECO:0000256" key="7">
    <source>
        <dbReference type="SAM" id="MobiDB-lite"/>
    </source>
</evidence>
<keyword evidence="3" id="KW-0997">Cell inner membrane</keyword>
<evidence type="ECO:0000256" key="2">
    <source>
        <dbReference type="ARBA" id="ARBA00022475"/>
    </source>
</evidence>
<accession>A0ABV8SSJ5</accession>
<dbReference type="Proteomes" id="UP001595904">
    <property type="component" value="Unassembled WGS sequence"/>
</dbReference>
<keyword evidence="5" id="KW-0472">Membrane</keyword>
<keyword evidence="2" id="KW-1003">Cell membrane</keyword>
<protein>
    <submittedName>
        <fullName evidence="8">Acyltransferase</fullName>
    </submittedName>
</protein>
<sequence>MKQQWLERPEAGGVFGYRLISLFARLCGRAPARLVLFPITAFFLLKRAPERRASRDYLQRVLGRKPTLKDVAKQFHYFASVILDRLFLLSESFKRFDVRVHGLDVLRAQWAKKQGVLIFGSHLGSFDALRVLGEVRKDVKVRVVLDIEHNAALTNFLHAFNPELARSIINARQDGAVTALAIKEALDEGALVTLLVDRARPDNQMSIVNFLGDPAPFPTGPWQLAAALKVPVVLCFGLYRGGNRYDLHFEAFADTVRVERSNRETSLNAIIQRYADRLAHYTRNAPYNWFNFYDFWHLNSTSSPSSDNSGVARAADGVERRPD</sequence>
<dbReference type="EMBL" id="JBHSDU010000003">
    <property type="protein sequence ID" value="MFC4310594.1"/>
    <property type="molecule type" value="Genomic_DNA"/>
</dbReference>
<name>A0ABV8SSJ5_9GAMM</name>
<dbReference type="PIRSF" id="PIRSF028561">
    <property type="entry name" value="Ac_Trasf"/>
    <property type="match status" value="1"/>
</dbReference>
<feature type="region of interest" description="Disordered" evidence="7">
    <location>
        <begin position="302"/>
        <end position="323"/>
    </location>
</feature>
<comment type="caution">
    <text evidence="8">The sequence shown here is derived from an EMBL/GenBank/DDBJ whole genome shotgun (WGS) entry which is preliminary data.</text>
</comment>
<dbReference type="RefSeq" id="WP_380598201.1">
    <property type="nucleotide sequence ID" value="NZ_JBHSDU010000003.1"/>
</dbReference>
<evidence type="ECO:0000256" key="3">
    <source>
        <dbReference type="ARBA" id="ARBA00022519"/>
    </source>
</evidence>
<dbReference type="InterPro" id="IPR014548">
    <property type="entry name" value="Ac_Trasf"/>
</dbReference>
<dbReference type="InterPro" id="IPR004960">
    <property type="entry name" value="LipA_acyltrans"/>
</dbReference>
<keyword evidence="9" id="KW-1185">Reference proteome</keyword>